<dbReference type="Proteomes" id="UP000061569">
    <property type="component" value="Chromosome"/>
</dbReference>
<organism evidence="2 3">
    <name type="scientific">Lysobacter enzymogenes</name>
    <dbReference type="NCBI Taxonomy" id="69"/>
    <lineage>
        <taxon>Bacteria</taxon>
        <taxon>Pseudomonadati</taxon>
        <taxon>Pseudomonadota</taxon>
        <taxon>Gammaproteobacteria</taxon>
        <taxon>Lysobacterales</taxon>
        <taxon>Lysobacteraceae</taxon>
        <taxon>Lysobacter</taxon>
    </lineage>
</organism>
<gene>
    <name evidence="2" type="ORF">GLE_5326</name>
</gene>
<proteinExistence type="predicted"/>
<feature type="region of interest" description="Disordered" evidence="1">
    <location>
        <begin position="1"/>
        <end position="47"/>
    </location>
</feature>
<dbReference type="KEGG" id="lez:GLE_5326"/>
<protein>
    <submittedName>
        <fullName evidence="2">Uncharacterized protein</fullName>
    </submittedName>
</protein>
<evidence type="ECO:0000256" key="1">
    <source>
        <dbReference type="SAM" id="MobiDB-lite"/>
    </source>
</evidence>
<evidence type="ECO:0000313" key="2">
    <source>
        <dbReference type="EMBL" id="ALN60667.1"/>
    </source>
</evidence>
<dbReference type="PATRIC" id="fig|69.6.peg.5243"/>
<accession>A0A0S2DPL2</accession>
<evidence type="ECO:0000313" key="3">
    <source>
        <dbReference type="Proteomes" id="UP000061569"/>
    </source>
</evidence>
<sequence length="47" mass="5318">MDIGCGQLQRLGVDPMPQLKRPASGPSLWINRNVDKRKRPPFGSRFP</sequence>
<dbReference type="EMBL" id="CP013140">
    <property type="protein sequence ID" value="ALN60667.1"/>
    <property type="molecule type" value="Genomic_DNA"/>
</dbReference>
<dbReference type="AlphaFoldDB" id="A0A0S2DPL2"/>
<name>A0A0S2DPL2_LYSEN</name>
<reference evidence="2 3" key="1">
    <citation type="submission" date="2015-11" db="EMBL/GenBank/DDBJ databases">
        <title>Genome sequences of Lysobacter enzymogenes strain C3 and Lysobacter antibioticus ATCC 29479.</title>
        <authorList>
            <person name="Kobayashi D.Y."/>
        </authorList>
    </citation>
    <scope>NUCLEOTIDE SEQUENCE [LARGE SCALE GENOMIC DNA]</scope>
    <source>
        <strain evidence="2 3">C3</strain>
    </source>
</reference>